<keyword evidence="2" id="KW-0677">Repeat</keyword>
<feature type="domain" description="C2H2-type" evidence="7">
    <location>
        <begin position="424"/>
        <end position="452"/>
    </location>
</feature>
<feature type="domain" description="C2H2-type" evidence="7">
    <location>
        <begin position="60"/>
        <end position="82"/>
    </location>
</feature>
<keyword evidence="9" id="KW-1185">Reference proteome</keyword>
<dbReference type="GO" id="GO:0005634">
    <property type="term" value="C:nucleus"/>
    <property type="evidence" value="ECO:0007669"/>
    <property type="project" value="UniProtKB-ARBA"/>
</dbReference>
<dbReference type="PROSITE" id="PS50157">
    <property type="entry name" value="ZINC_FINGER_C2H2_2"/>
    <property type="match status" value="12"/>
</dbReference>
<dbReference type="AlphaFoldDB" id="A0A212FM34"/>
<dbReference type="InterPro" id="IPR013087">
    <property type="entry name" value="Znf_C2H2_type"/>
</dbReference>
<feature type="domain" description="C2H2-type" evidence="7">
    <location>
        <begin position="648"/>
        <end position="670"/>
    </location>
</feature>
<dbReference type="KEGG" id="dpl:KGM_205370"/>
<evidence type="ECO:0000313" key="9">
    <source>
        <dbReference type="Proteomes" id="UP000007151"/>
    </source>
</evidence>
<dbReference type="Pfam" id="PF00096">
    <property type="entry name" value="zf-C2H2"/>
    <property type="match status" value="4"/>
</dbReference>
<evidence type="ECO:0000256" key="6">
    <source>
        <dbReference type="SAM" id="MobiDB-lite"/>
    </source>
</evidence>
<reference evidence="8 9" key="1">
    <citation type="journal article" date="2011" name="Cell">
        <title>The monarch butterfly genome yields insights into long-distance migration.</title>
        <authorList>
            <person name="Zhan S."/>
            <person name="Merlin C."/>
            <person name="Boore J.L."/>
            <person name="Reppert S.M."/>
        </authorList>
    </citation>
    <scope>NUCLEOTIDE SEQUENCE [LARGE SCALE GENOMIC DNA]</scope>
    <source>
        <strain evidence="8">F-2</strain>
    </source>
</reference>
<dbReference type="InParanoid" id="A0A212FM34"/>
<evidence type="ECO:0000256" key="3">
    <source>
        <dbReference type="ARBA" id="ARBA00022771"/>
    </source>
</evidence>
<dbReference type="Gene3D" id="3.30.160.60">
    <property type="entry name" value="Classic Zinc Finger"/>
    <property type="match status" value="9"/>
</dbReference>
<dbReference type="PANTHER" id="PTHR24379">
    <property type="entry name" value="KRAB AND ZINC FINGER DOMAIN-CONTAINING"/>
    <property type="match status" value="1"/>
</dbReference>
<accession>A0A212FM34</accession>
<evidence type="ECO:0000256" key="4">
    <source>
        <dbReference type="ARBA" id="ARBA00022833"/>
    </source>
</evidence>
<sequence>MTDLKRHLVTKHSVNIQLNSQDGLLPFRITKNSFPCAVCGENFDEFTTLNHHMNVHYQNFICEQCGAGFMTPDRLRTHAFTHEMGSFPCHVCDKVFRSMNAKNEHYSIVHKKVKRHRCPHCPETFHNYFQRNKHISSFHGMKLKEFKCTLCPKVFTSSGMDSLSTDNTTPAKRIIPLFQVAYDRSLCRPLGTVTAFRKLRLNGKVKVPSSAMLGSLTSSRSPSPISFERRSPSPNKTAPPVISIPKTKKAQTDYRQNALTVFEYSTVYPFIYGNNKFKCFVCAQPYLDITLLRQHMNEEHTFAPLKRLLNNRRENVLKVDVGELSCNLCTVKPKDLLQLKVHLKEEHQKIIDPDLQDNMIPFKLEPQDGSFKCVICEETFIKVRILVIHMSVHFSNYSCEICGSGFMTLRLLKKHLEVHETGNFPCEKCNKVFSTPYKRSLHVRGVHLKQYPRRCPICPERFNSNYRRTIHLQDVHNQSTRVHKSIPGTQRPTPRTSIWQMTIYERLNAATFLECTTIRPFFYQQANFKCFYCTEVFPEINSVLNHTSFHSVPERSTLLKQHLRKGKRVIKVDISNLRCRLCEQKHLDLDDIRKHLASVHKKDFNSAGNGLMAYNLNLSNGLLSCHKCGKTFNSFFLLNRHMNVHFSVVCETCGLGFISHQRLINHRIVHQNGVHKCDKCQEVFPTKLKLRYHIFKKHEVNAKRTKPLKCPHCLERFAEHYRKMTHLKEVHGITFTFECQVCKSVFPTRRALTEHTTKQHTQKIQCKVCGKCFGTKSLLKMHMRGHTGERNFFCSICQKAYMHERTLRQHMRVHGPVWKFTCSECGNGFHNRNDYNKHIKQWHPQWQFRTIVKNFGTETVM</sequence>
<gene>
    <name evidence="8" type="ORF">KGM_205370</name>
</gene>
<evidence type="ECO:0000256" key="1">
    <source>
        <dbReference type="ARBA" id="ARBA00022723"/>
    </source>
</evidence>
<feature type="domain" description="C2H2-type" evidence="7">
    <location>
        <begin position="764"/>
        <end position="791"/>
    </location>
</feature>
<dbReference type="PANTHER" id="PTHR24379:SF121">
    <property type="entry name" value="C2H2-TYPE DOMAIN-CONTAINING PROTEIN"/>
    <property type="match status" value="1"/>
</dbReference>
<dbReference type="EMBL" id="AGBW02007657">
    <property type="protein sequence ID" value="OWR54802.1"/>
    <property type="molecule type" value="Genomic_DNA"/>
</dbReference>
<proteinExistence type="predicted"/>
<feature type="domain" description="C2H2-type" evidence="7">
    <location>
        <begin position="820"/>
        <end position="843"/>
    </location>
</feature>
<dbReference type="GO" id="GO:0008270">
    <property type="term" value="F:zinc ion binding"/>
    <property type="evidence" value="ECO:0007669"/>
    <property type="project" value="UniProtKB-KW"/>
</dbReference>
<feature type="domain" description="C2H2-type" evidence="7">
    <location>
        <begin position="792"/>
        <end position="814"/>
    </location>
</feature>
<feature type="domain" description="C2H2-type" evidence="7">
    <location>
        <begin position="87"/>
        <end position="115"/>
    </location>
</feature>
<evidence type="ECO:0000256" key="2">
    <source>
        <dbReference type="ARBA" id="ARBA00022737"/>
    </source>
</evidence>
<dbReference type="InterPro" id="IPR041661">
    <property type="entry name" value="ZN622/Rei1/Reh1_Znf-C2H2"/>
</dbReference>
<name>A0A212FM34_DANPL</name>
<feature type="domain" description="C2H2-type" evidence="7">
    <location>
        <begin position="397"/>
        <end position="419"/>
    </location>
</feature>
<comment type="caution">
    <text evidence="8">The sequence shown here is derived from an EMBL/GenBank/DDBJ whole genome shotgun (WGS) entry which is preliminary data.</text>
</comment>
<feature type="compositionally biased region" description="Low complexity" evidence="6">
    <location>
        <begin position="215"/>
        <end position="226"/>
    </location>
</feature>
<keyword evidence="3 5" id="KW-0863">Zinc-finger</keyword>
<dbReference type="Proteomes" id="UP000007151">
    <property type="component" value="Unassembled WGS sequence"/>
</dbReference>
<feature type="domain" description="C2H2-type" evidence="7">
    <location>
        <begin position="371"/>
        <end position="398"/>
    </location>
</feature>
<evidence type="ECO:0000256" key="5">
    <source>
        <dbReference type="PROSITE-ProRule" id="PRU00042"/>
    </source>
</evidence>
<feature type="domain" description="C2H2-type" evidence="7">
    <location>
        <begin position="623"/>
        <end position="645"/>
    </location>
</feature>
<organism evidence="8 9">
    <name type="scientific">Danaus plexippus plexippus</name>
    <dbReference type="NCBI Taxonomy" id="278856"/>
    <lineage>
        <taxon>Eukaryota</taxon>
        <taxon>Metazoa</taxon>
        <taxon>Ecdysozoa</taxon>
        <taxon>Arthropoda</taxon>
        <taxon>Hexapoda</taxon>
        <taxon>Insecta</taxon>
        <taxon>Pterygota</taxon>
        <taxon>Neoptera</taxon>
        <taxon>Endopterygota</taxon>
        <taxon>Lepidoptera</taxon>
        <taxon>Glossata</taxon>
        <taxon>Ditrysia</taxon>
        <taxon>Papilionoidea</taxon>
        <taxon>Nymphalidae</taxon>
        <taxon>Danainae</taxon>
        <taxon>Danaini</taxon>
        <taxon>Danaina</taxon>
        <taxon>Danaus</taxon>
        <taxon>Danaus</taxon>
    </lineage>
</organism>
<feature type="region of interest" description="Disordered" evidence="6">
    <location>
        <begin position="212"/>
        <end position="241"/>
    </location>
</feature>
<dbReference type="InterPro" id="IPR036236">
    <property type="entry name" value="Znf_C2H2_sf"/>
</dbReference>
<dbReference type="PROSITE" id="PS00028">
    <property type="entry name" value="ZINC_FINGER_C2H2_1"/>
    <property type="match status" value="18"/>
</dbReference>
<feature type="domain" description="C2H2-type" evidence="7">
    <location>
        <begin position="737"/>
        <end position="765"/>
    </location>
</feature>
<dbReference type="FunFam" id="3.30.160.60:FF:000446">
    <property type="entry name" value="Zinc finger protein"/>
    <property type="match status" value="1"/>
</dbReference>
<keyword evidence="4" id="KW-0862">Zinc</keyword>
<dbReference type="SMART" id="SM00355">
    <property type="entry name" value="ZnF_C2H2"/>
    <property type="match status" value="20"/>
</dbReference>
<keyword evidence="1" id="KW-0479">Metal-binding</keyword>
<dbReference type="SUPFAM" id="SSF57667">
    <property type="entry name" value="beta-beta-alpha zinc fingers"/>
    <property type="match status" value="7"/>
</dbReference>
<dbReference type="Pfam" id="PF12756">
    <property type="entry name" value="zf-C2H2_2"/>
    <property type="match status" value="1"/>
</dbReference>
<evidence type="ECO:0000259" key="7">
    <source>
        <dbReference type="PROSITE" id="PS50157"/>
    </source>
</evidence>
<protein>
    <submittedName>
        <fullName evidence="8">Zinc finger protein 91</fullName>
    </submittedName>
</protein>
<feature type="domain" description="C2H2-type" evidence="7">
    <location>
        <begin position="34"/>
        <end position="56"/>
    </location>
</feature>
<evidence type="ECO:0000313" key="8">
    <source>
        <dbReference type="EMBL" id="OWR54802.1"/>
    </source>
</evidence>